<reference evidence="1 2" key="1">
    <citation type="submission" date="2019-03" db="EMBL/GenBank/DDBJ databases">
        <title>Genomic Encyclopedia of Type Strains, Phase IV (KMG-IV): sequencing the most valuable type-strain genomes for metagenomic binning, comparative biology and taxonomic classification.</title>
        <authorList>
            <person name="Goeker M."/>
        </authorList>
    </citation>
    <scope>NUCLEOTIDE SEQUENCE [LARGE SCALE GENOMIC DNA]</scope>
    <source>
        <strain evidence="1 2">DSM 23344</strain>
    </source>
</reference>
<dbReference type="OrthoDB" id="9146593at2"/>
<organism evidence="1 2">
    <name type="scientific">Chromatocurvus halotolerans</name>
    <dbReference type="NCBI Taxonomy" id="1132028"/>
    <lineage>
        <taxon>Bacteria</taxon>
        <taxon>Pseudomonadati</taxon>
        <taxon>Pseudomonadota</taxon>
        <taxon>Gammaproteobacteria</taxon>
        <taxon>Cellvibrionales</taxon>
        <taxon>Halieaceae</taxon>
        <taxon>Chromatocurvus</taxon>
    </lineage>
</organism>
<dbReference type="InterPro" id="IPR011447">
    <property type="entry name" value="DUF1552"/>
</dbReference>
<evidence type="ECO:0000313" key="2">
    <source>
        <dbReference type="Proteomes" id="UP000294980"/>
    </source>
</evidence>
<evidence type="ECO:0000313" key="1">
    <source>
        <dbReference type="EMBL" id="TCO75877.1"/>
    </source>
</evidence>
<dbReference type="RefSeq" id="WP_117315986.1">
    <property type="nucleotide sequence ID" value="NZ_QQSW01000005.1"/>
</dbReference>
<protein>
    <submittedName>
        <fullName evidence="1">Uncharacterized protein DUF1552</fullName>
    </submittedName>
</protein>
<gene>
    <name evidence="1" type="ORF">EV688_10667</name>
</gene>
<dbReference type="Pfam" id="PF07586">
    <property type="entry name" value="HXXSHH"/>
    <property type="match status" value="1"/>
</dbReference>
<comment type="caution">
    <text evidence="1">The sequence shown here is derived from an EMBL/GenBank/DDBJ whole genome shotgun (WGS) entry which is preliminary data.</text>
</comment>
<name>A0A4R2KSZ4_9GAMM</name>
<accession>A0A4R2KSZ4</accession>
<dbReference type="Proteomes" id="UP000294980">
    <property type="component" value="Unassembled WGS sequence"/>
</dbReference>
<dbReference type="EMBL" id="SLWX01000006">
    <property type="protein sequence ID" value="TCO75877.1"/>
    <property type="molecule type" value="Genomic_DNA"/>
</dbReference>
<proteinExistence type="predicted"/>
<keyword evidence="2" id="KW-1185">Reference proteome</keyword>
<dbReference type="AlphaFoldDB" id="A0A4R2KSZ4"/>
<sequence length="444" mass="48502">MSQWNRRRVLKGMLNGVGVSVALPFLDVFLDGNGTALASGAPMPVRFGTWGYGLGGTSGIFVPKKTGAGYDLPEEIASWAPVRDDVNLFTNGSAFPDSSPNRNHFTGWVVSRTGVAPEIDSVPTETIDVTVAKQIGRATRFNSLTATATADARDTYSFMNASTPNTPEWSPLQFYNLLFGADFQDPNAEEFTLDPRIIARRSVLSGVMEQSRSMMKVVGAADRERLDQYFTGLRQLETQFEQRLTKPDPIASCLPPGEAPVNPLMDKSADAVRLRHQMMTELMVMAIACDQTRVFNMTYSAAFSSIIKPGYPKPHHTCTHEEPVDERTGYQQNASWFTRRAMESWVDFVEAFKKIPEGDGTLLDNVLILGTTDVGYARTHAIDGMPVFLAGRAGGKGKSGMHIDLKGGSVSQVGYTALRLLGIDKSSWGTLSNESSEVIHEVVA</sequence>